<comment type="caution">
    <text evidence="1">The sequence shown here is derived from an EMBL/GenBank/DDBJ whole genome shotgun (WGS) entry which is preliminary data.</text>
</comment>
<keyword evidence="2" id="KW-1185">Reference proteome</keyword>
<dbReference type="Proteomes" id="UP000789901">
    <property type="component" value="Unassembled WGS sequence"/>
</dbReference>
<sequence>IKIEEEHYTTFEKLFVEFHYGDKLYEKLLYTEKFNKKIAYWLDNKNWLDGYNKYSILVLDKFN</sequence>
<feature type="non-terminal residue" evidence="1">
    <location>
        <position position="1"/>
    </location>
</feature>
<dbReference type="EMBL" id="CAJVQB010125854">
    <property type="protein sequence ID" value="CAG8853551.1"/>
    <property type="molecule type" value="Genomic_DNA"/>
</dbReference>
<protein>
    <submittedName>
        <fullName evidence="1">28691_t:CDS:1</fullName>
    </submittedName>
</protein>
<reference evidence="1 2" key="1">
    <citation type="submission" date="2021-06" db="EMBL/GenBank/DDBJ databases">
        <authorList>
            <person name="Kallberg Y."/>
            <person name="Tangrot J."/>
            <person name="Rosling A."/>
        </authorList>
    </citation>
    <scope>NUCLEOTIDE SEQUENCE [LARGE SCALE GENOMIC DNA]</scope>
    <source>
        <strain evidence="1 2">120-4 pot B 10/14</strain>
    </source>
</reference>
<accession>A0ABN7XFG1</accession>
<evidence type="ECO:0000313" key="2">
    <source>
        <dbReference type="Proteomes" id="UP000789901"/>
    </source>
</evidence>
<name>A0ABN7XFG1_GIGMA</name>
<gene>
    <name evidence="1" type="ORF">GMARGA_LOCUS42372</name>
</gene>
<feature type="non-terminal residue" evidence="1">
    <location>
        <position position="63"/>
    </location>
</feature>
<organism evidence="1 2">
    <name type="scientific">Gigaspora margarita</name>
    <dbReference type="NCBI Taxonomy" id="4874"/>
    <lineage>
        <taxon>Eukaryota</taxon>
        <taxon>Fungi</taxon>
        <taxon>Fungi incertae sedis</taxon>
        <taxon>Mucoromycota</taxon>
        <taxon>Glomeromycotina</taxon>
        <taxon>Glomeromycetes</taxon>
        <taxon>Diversisporales</taxon>
        <taxon>Gigasporaceae</taxon>
        <taxon>Gigaspora</taxon>
    </lineage>
</organism>
<evidence type="ECO:0000313" key="1">
    <source>
        <dbReference type="EMBL" id="CAG8853551.1"/>
    </source>
</evidence>
<proteinExistence type="predicted"/>